<reference evidence="2 3" key="1">
    <citation type="journal article" date="2023" name="Plants (Basel)">
        <title>Bridging the Gap: Combining Genomics and Transcriptomics Approaches to Understand Stylosanthes scabra, an Orphan Legume from the Brazilian Caatinga.</title>
        <authorList>
            <person name="Ferreira-Neto J.R.C."/>
            <person name="da Silva M.D."/>
            <person name="Binneck E."/>
            <person name="de Melo N.F."/>
            <person name="da Silva R.H."/>
            <person name="de Melo A.L.T.M."/>
            <person name="Pandolfi V."/>
            <person name="Bustamante F.O."/>
            <person name="Brasileiro-Vidal A.C."/>
            <person name="Benko-Iseppon A.M."/>
        </authorList>
    </citation>
    <scope>NUCLEOTIDE SEQUENCE [LARGE SCALE GENOMIC DNA]</scope>
    <source>
        <tissue evidence="2">Leaves</tissue>
    </source>
</reference>
<comment type="caution">
    <text evidence="2">The sequence shown here is derived from an EMBL/GenBank/DDBJ whole genome shotgun (WGS) entry which is preliminary data.</text>
</comment>
<organism evidence="2 3">
    <name type="scientific">Stylosanthes scabra</name>
    <dbReference type="NCBI Taxonomy" id="79078"/>
    <lineage>
        <taxon>Eukaryota</taxon>
        <taxon>Viridiplantae</taxon>
        <taxon>Streptophyta</taxon>
        <taxon>Embryophyta</taxon>
        <taxon>Tracheophyta</taxon>
        <taxon>Spermatophyta</taxon>
        <taxon>Magnoliopsida</taxon>
        <taxon>eudicotyledons</taxon>
        <taxon>Gunneridae</taxon>
        <taxon>Pentapetalae</taxon>
        <taxon>rosids</taxon>
        <taxon>fabids</taxon>
        <taxon>Fabales</taxon>
        <taxon>Fabaceae</taxon>
        <taxon>Papilionoideae</taxon>
        <taxon>50 kb inversion clade</taxon>
        <taxon>dalbergioids sensu lato</taxon>
        <taxon>Dalbergieae</taxon>
        <taxon>Pterocarpus clade</taxon>
        <taxon>Stylosanthes</taxon>
    </lineage>
</organism>
<name>A0ABU6RP28_9FABA</name>
<protein>
    <submittedName>
        <fullName evidence="2">Uncharacterized protein</fullName>
    </submittedName>
</protein>
<gene>
    <name evidence="2" type="ORF">PIB30_069297</name>
</gene>
<evidence type="ECO:0000313" key="2">
    <source>
        <dbReference type="EMBL" id="MED6125523.1"/>
    </source>
</evidence>
<accession>A0ABU6RP28</accession>
<dbReference type="EMBL" id="JASCZI010030966">
    <property type="protein sequence ID" value="MED6125523.1"/>
    <property type="molecule type" value="Genomic_DNA"/>
</dbReference>
<sequence>MGYQVSMIEVRRCAFDDKPYGVAESYCREGIDVEVNSPRSPEIGLWDSRSNRAYQGRRLFDAFEESIQEFKWHYFKVLPLPGSRPFWLDDEGKPFPWVYWNSGMRECRITALDPLETLAFEFLQSLLFGLGRKSNFRCRWILDHSDAEVGIFLDSLLTNMEKQRRYDCLKQKMAEAAGVGPRSVLPHVRTPPTTSGASASSQAVPAPAPVASITPVPPSVAAKKKGSSRDPAGKPFSVDG</sequence>
<evidence type="ECO:0000313" key="3">
    <source>
        <dbReference type="Proteomes" id="UP001341840"/>
    </source>
</evidence>
<keyword evidence="3" id="KW-1185">Reference proteome</keyword>
<proteinExistence type="predicted"/>
<feature type="region of interest" description="Disordered" evidence="1">
    <location>
        <begin position="180"/>
        <end position="240"/>
    </location>
</feature>
<dbReference type="Proteomes" id="UP001341840">
    <property type="component" value="Unassembled WGS sequence"/>
</dbReference>
<feature type="compositionally biased region" description="Low complexity" evidence="1">
    <location>
        <begin position="190"/>
        <end position="214"/>
    </location>
</feature>
<evidence type="ECO:0000256" key="1">
    <source>
        <dbReference type="SAM" id="MobiDB-lite"/>
    </source>
</evidence>